<evidence type="ECO:0000256" key="11">
    <source>
        <dbReference type="ARBA" id="ARBA00040570"/>
    </source>
</evidence>
<protein>
    <recommendedName>
        <fullName evidence="11">Sodium/hydrogen exchanger 8</fullName>
    </recommendedName>
    <alternativeName>
        <fullName evidence="12">Na(+)/H(+) exchanger 8</fullName>
    </alternativeName>
    <alternativeName>
        <fullName evidence="13">Solute carrier family 9 member 8</fullName>
    </alternativeName>
</protein>
<keyword evidence="7" id="KW-0915">Sodium</keyword>
<dbReference type="PANTHER" id="PTHR10110">
    <property type="entry name" value="SODIUM/HYDROGEN EXCHANGER"/>
    <property type="match status" value="1"/>
</dbReference>
<keyword evidence="8" id="KW-0406">Ion transport</keyword>
<evidence type="ECO:0000256" key="3">
    <source>
        <dbReference type="ARBA" id="ARBA00022449"/>
    </source>
</evidence>
<evidence type="ECO:0000313" key="18">
    <source>
        <dbReference type="Proteomes" id="UP001189429"/>
    </source>
</evidence>
<feature type="transmembrane region" description="Helical" evidence="15">
    <location>
        <begin position="470"/>
        <end position="488"/>
    </location>
</feature>
<evidence type="ECO:0000256" key="2">
    <source>
        <dbReference type="ARBA" id="ARBA00022448"/>
    </source>
</evidence>
<feature type="transmembrane region" description="Helical" evidence="15">
    <location>
        <begin position="42"/>
        <end position="60"/>
    </location>
</feature>
<feature type="region of interest" description="Disordered" evidence="14">
    <location>
        <begin position="1"/>
        <end position="32"/>
    </location>
</feature>
<sequence>MSGFDPPGALIPRHHGGEDPEIHSLDQEGEHHGNSLNEVHGWALHVVLPISACFLFALVLASQLHRLHVDCIPESAATVFVGICFGLLMEYGGVGNLDEELYGAINSTVLNLVLLPIIIFESGWSLRYKDFGSQLVYILIFAIAGTVISVLVVGFLIHVTSHWHHINSLRVAFAYASLISAVDPVATLATYSSLQVEPLLNIMVFGESVINDAVAIVLFHVLNDNQIFGEPEPMDEAHADDASQHIYDQLVHIHQAEAKTKTFQSISIGLASAVLELLFGSILLGCVLAITYVFVFRVFKMRESVTIQIMFIVVSCFLTYALAESIHMSGIIAVLFCAITMGIYARPHLTIEGAALASFVLKQAGMLADMAVFLFVGAAVTMIDTKGMLFSIIVMAACLVGRAMAVYPLGALVNCIKRCRVRGSGKSVNLLSSNHLFMMWHAGLRGGIAFVLCMELGDWVDVVDGKGTKLMLRTATFMTVCAFLLGLGGTTKRMLKRNGIRCGEQCHQDVLYKKEFAGSTRRCVESVHDSCLKPLLVGDLELKATMDSGVIGHVMMEAAQLQGRSMNDSGFDLSDTEELRRSRSQ</sequence>
<evidence type="ECO:0000313" key="17">
    <source>
        <dbReference type="EMBL" id="CAK0851424.1"/>
    </source>
</evidence>
<evidence type="ECO:0000259" key="16">
    <source>
        <dbReference type="Pfam" id="PF00999"/>
    </source>
</evidence>
<feature type="compositionally biased region" description="Basic and acidic residues" evidence="14">
    <location>
        <begin position="15"/>
        <end position="32"/>
    </location>
</feature>
<comment type="subcellular location">
    <subcellularLocation>
        <location evidence="1">Golgi apparatus membrane</location>
        <topology evidence="1">Multi-pass membrane protein</topology>
    </subcellularLocation>
</comment>
<dbReference type="Gene3D" id="6.10.140.1330">
    <property type="match status" value="1"/>
</dbReference>
<keyword evidence="4 15" id="KW-0812">Transmembrane</keyword>
<keyword evidence="3" id="KW-0050">Antiport</keyword>
<dbReference type="PRINTS" id="PR01084">
    <property type="entry name" value="NAHEXCHNGR"/>
</dbReference>
<feature type="transmembrane region" description="Helical" evidence="15">
    <location>
        <begin position="199"/>
        <end position="222"/>
    </location>
</feature>
<feature type="transmembrane region" description="Helical" evidence="15">
    <location>
        <begin position="389"/>
        <end position="416"/>
    </location>
</feature>
<dbReference type="EMBL" id="CAUYUJ010015237">
    <property type="protein sequence ID" value="CAK0851424.1"/>
    <property type="molecule type" value="Genomic_DNA"/>
</dbReference>
<organism evidence="17 18">
    <name type="scientific">Prorocentrum cordatum</name>
    <dbReference type="NCBI Taxonomy" id="2364126"/>
    <lineage>
        <taxon>Eukaryota</taxon>
        <taxon>Sar</taxon>
        <taxon>Alveolata</taxon>
        <taxon>Dinophyceae</taxon>
        <taxon>Prorocentrales</taxon>
        <taxon>Prorocentraceae</taxon>
        <taxon>Prorocentrum</taxon>
    </lineage>
</organism>
<feature type="transmembrane region" description="Helical" evidence="15">
    <location>
        <begin position="366"/>
        <end position="383"/>
    </location>
</feature>
<name>A0ABN9TZ34_9DINO</name>
<dbReference type="Pfam" id="PF00999">
    <property type="entry name" value="Na_H_Exchanger"/>
    <property type="match status" value="1"/>
</dbReference>
<proteinExistence type="predicted"/>
<keyword evidence="2" id="KW-0813">Transport</keyword>
<keyword evidence="5 15" id="KW-1133">Transmembrane helix</keyword>
<feature type="transmembrane region" description="Helical" evidence="15">
    <location>
        <begin position="135"/>
        <end position="160"/>
    </location>
</feature>
<keyword evidence="10" id="KW-0739">Sodium transport</keyword>
<comment type="caution">
    <text evidence="17">The sequence shown here is derived from an EMBL/GenBank/DDBJ whole genome shotgun (WGS) entry which is preliminary data.</text>
</comment>
<evidence type="ECO:0000256" key="12">
    <source>
        <dbReference type="ARBA" id="ARBA00042291"/>
    </source>
</evidence>
<evidence type="ECO:0000256" key="6">
    <source>
        <dbReference type="ARBA" id="ARBA00023034"/>
    </source>
</evidence>
<dbReference type="InterPro" id="IPR004709">
    <property type="entry name" value="NaH_exchanger"/>
</dbReference>
<keyword evidence="18" id="KW-1185">Reference proteome</keyword>
<feature type="transmembrane region" description="Helical" evidence="15">
    <location>
        <begin position="277"/>
        <end position="298"/>
    </location>
</feature>
<feature type="region of interest" description="Disordered" evidence="14">
    <location>
        <begin position="566"/>
        <end position="585"/>
    </location>
</feature>
<evidence type="ECO:0000256" key="15">
    <source>
        <dbReference type="SAM" id="Phobius"/>
    </source>
</evidence>
<feature type="transmembrane region" description="Helical" evidence="15">
    <location>
        <begin position="305"/>
        <end position="322"/>
    </location>
</feature>
<evidence type="ECO:0000256" key="13">
    <source>
        <dbReference type="ARBA" id="ARBA00042692"/>
    </source>
</evidence>
<feature type="transmembrane region" description="Helical" evidence="15">
    <location>
        <begin position="101"/>
        <end position="123"/>
    </location>
</feature>
<evidence type="ECO:0000256" key="7">
    <source>
        <dbReference type="ARBA" id="ARBA00023053"/>
    </source>
</evidence>
<keyword evidence="9 15" id="KW-0472">Membrane</keyword>
<accession>A0ABN9TZ34</accession>
<dbReference type="InterPro" id="IPR006153">
    <property type="entry name" value="Cation/H_exchanger_TM"/>
</dbReference>
<feature type="transmembrane region" description="Helical" evidence="15">
    <location>
        <begin position="72"/>
        <end position="89"/>
    </location>
</feature>
<evidence type="ECO:0000256" key="14">
    <source>
        <dbReference type="SAM" id="MobiDB-lite"/>
    </source>
</evidence>
<evidence type="ECO:0000256" key="10">
    <source>
        <dbReference type="ARBA" id="ARBA00023201"/>
    </source>
</evidence>
<evidence type="ECO:0000256" key="8">
    <source>
        <dbReference type="ARBA" id="ARBA00023065"/>
    </source>
</evidence>
<feature type="transmembrane region" description="Helical" evidence="15">
    <location>
        <begin position="328"/>
        <end position="345"/>
    </location>
</feature>
<feature type="domain" description="Cation/H+ exchanger transmembrane" evidence="16">
    <location>
        <begin position="58"/>
        <end position="495"/>
    </location>
</feature>
<feature type="transmembrane region" description="Helical" evidence="15">
    <location>
        <begin position="437"/>
        <end position="458"/>
    </location>
</feature>
<dbReference type="Proteomes" id="UP001189429">
    <property type="component" value="Unassembled WGS sequence"/>
</dbReference>
<feature type="transmembrane region" description="Helical" evidence="15">
    <location>
        <begin position="172"/>
        <end position="192"/>
    </location>
</feature>
<dbReference type="PANTHER" id="PTHR10110:SF191">
    <property type="entry name" value="SODIUM_HYDROGEN EXCHANGER 8"/>
    <property type="match status" value="1"/>
</dbReference>
<evidence type="ECO:0000256" key="1">
    <source>
        <dbReference type="ARBA" id="ARBA00004653"/>
    </source>
</evidence>
<gene>
    <name evidence="17" type="ORF">PCOR1329_LOCUS43579</name>
</gene>
<keyword evidence="6" id="KW-0333">Golgi apparatus</keyword>
<reference evidence="17" key="1">
    <citation type="submission" date="2023-10" db="EMBL/GenBank/DDBJ databases">
        <authorList>
            <person name="Chen Y."/>
            <person name="Shah S."/>
            <person name="Dougan E. K."/>
            <person name="Thang M."/>
            <person name="Chan C."/>
        </authorList>
    </citation>
    <scope>NUCLEOTIDE SEQUENCE [LARGE SCALE GENOMIC DNA]</scope>
</reference>
<evidence type="ECO:0000256" key="9">
    <source>
        <dbReference type="ARBA" id="ARBA00023136"/>
    </source>
</evidence>
<evidence type="ECO:0000256" key="4">
    <source>
        <dbReference type="ARBA" id="ARBA00022692"/>
    </source>
</evidence>
<feature type="non-terminal residue" evidence="17">
    <location>
        <position position="585"/>
    </location>
</feature>
<dbReference type="InterPro" id="IPR018422">
    <property type="entry name" value="Cation/H_exchanger_CPA1"/>
</dbReference>
<evidence type="ECO:0000256" key="5">
    <source>
        <dbReference type="ARBA" id="ARBA00022989"/>
    </source>
</evidence>